<dbReference type="InterPro" id="IPR035964">
    <property type="entry name" value="I/LWEQ_dom_sf"/>
</dbReference>
<evidence type="ECO:0000256" key="6">
    <source>
        <dbReference type="ARBA" id="ARBA00023054"/>
    </source>
</evidence>
<sequence>MSSAIRKNKRILPGVPGKTNLENIHSPSVNKPRVKFNEEVIETSFGGTQTPTRIKPGAPLQQKLQDISENIPDNDNEDIEDRRSVSEIVSIFGQTKLNKERNERDVTLVKKLNSDITNDSSTPKTKTASRHSIPATMKTPSKTPTKRLTWEKMGTGTPECFNQVQFETPLALGGSVKSKRGSSCMVDDYDGEDSCSITVAVRVRPFNAREQMDPAIKCVVSMDGNQTTVTAENGSNHHFAYDYSFWSFNPINGDFASQDHVYSSLAEPLLGKVYEGYNTCLFAYGQTGSGKSYTIMGHGEEVGIIPRFSEDLFIRKESMEDENLKINVEISFFEIYNEKIHDLLGSSKDKTGRKTNLKVREHPALGPYVEGLSTYVVDSFEDIQSWISLGNRQRATASTGMNDKSSRSHSVFTIVMTQTRTETLEGDEHEHSITSKVNLVDLAGSERQASAGTTGDRLREGASINKSLMTLGKVISLLAERSTMSNKKKKIFIPYRDSVLTWLLKESLGGNSKTAMIATISPSNTHMEESLSTLRYAKQARTIVNQVHVNEDPKARIIRELRAEIDKLRGMTGTVGDDDLHMASLAEINTLKDKLALKEHEMLEATRTWQERIKQAENRKKEEVQHLEKSGISFKIDNRLPSLVNLNEDPQLSEMLLYILKEGTTRVGRLADMSSHDIQLNGALIANDHCKFDYTEKVVMISPIKDAPCYVNGDSIFKKTTLHHGDRVILGGDHYFRLNHPSEVDKGRKSSTQLQVKDFEFARQELLRVQNAKLQEELDQARKEAEEELNKELEKSRQKAALELSMQRHTYEDRLSELQQMLQKKSSDEERLIEDIKKEAEDKASKLTQQNQMLEQEVEANRKRLELEAKAMSRMAQKTPQIDHSKIVEQLRKEKEKMDMEVKRQKEYRQKLSGTVASPSVVTPRKTDPGKTQLYRMMLYLREANKISQIMEKDVVFSREDLKDGEQAYIKVTNSKLGISTYWSIEKFEDRLVQMREFFQDESDAAHENIFYDPNDVWEQEDRIKSPEKSPRILESANGKYRRRSALDTVRQNMTSISSTSSTPRIKSVTSISSLCSNGSLNLTGDIIQSSVPTFSLCKDFICIALDRFKDETCSESLADKMLYDCECMRMGAASILAGFKQVNNKTMDKNKFMESEIVQVSCVQISTSLELLISHASLWANMYENVTSSLIRELVKAVIMGVKKLGNHLMLFLQGCENDIDAMVTESGTRVLETIHAICKHCGELALATDSNMTTLKDIGHIDAEGNEDKVIPKIGHDIRQAFLTGVDIYVDKTLQGGRKNLEECESKVEGFSENLQSESTVHKSIVKHAEIIVLTTKILVIKCQSVQTELDETLNDSLTYCTENFYQINYQRSQGIIKYVSDLADGVALLLQAAEPVIRGEETDLRRICRCSELIHKSTSKLMAISNPKVTSHGSPDSQSDPSDSSILREAQSRQLDAAAQDVKLATKTLNSVMKKHGGGDATSSNTQNSKSKRLLPASPEKSLKALPKLAVNKTVTKHVTLQQNGETT</sequence>
<keyword evidence="4 9" id="KW-0547">Nucleotide-binding</keyword>
<feature type="coiled-coil region" evidence="10">
    <location>
        <begin position="764"/>
        <end position="908"/>
    </location>
</feature>
<keyword evidence="6 10" id="KW-0175">Coiled coil</keyword>
<dbReference type="SUPFAM" id="SSF52540">
    <property type="entry name" value="P-loop containing nucleoside triphosphate hydrolases"/>
    <property type="match status" value="1"/>
</dbReference>
<dbReference type="Gene3D" id="2.60.200.20">
    <property type="match status" value="1"/>
</dbReference>
<evidence type="ECO:0000256" key="2">
    <source>
        <dbReference type="ARBA" id="ARBA00022490"/>
    </source>
</evidence>
<dbReference type="Proteomes" id="UP000749559">
    <property type="component" value="Unassembled WGS sequence"/>
</dbReference>
<evidence type="ECO:0000256" key="3">
    <source>
        <dbReference type="ARBA" id="ARBA00022701"/>
    </source>
</evidence>
<dbReference type="GO" id="GO:0008017">
    <property type="term" value="F:microtubule binding"/>
    <property type="evidence" value="ECO:0007669"/>
    <property type="project" value="InterPro"/>
</dbReference>
<dbReference type="GO" id="GO:0005874">
    <property type="term" value="C:microtubule"/>
    <property type="evidence" value="ECO:0007669"/>
    <property type="project" value="UniProtKB-KW"/>
</dbReference>
<feature type="region of interest" description="Disordered" evidence="11">
    <location>
        <begin position="908"/>
        <end position="928"/>
    </location>
</feature>
<dbReference type="PANTHER" id="PTHR47117:SF5">
    <property type="entry name" value="KINESIN-LIKE PROTEIN KIF14"/>
    <property type="match status" value="1"/>
</dbReference>
<evidence type="ECO:0000256" key="8">
    <source>
        <dbReference type="ARBA" id="ARBA00023212"/>
    </source>
</evidence>
<dbReference type="InterPro" id="IPR008984">
    <property type="entry name" value="SMAD_FHA_dom_sf"/>
</dbReference>
<keyword evidence="13" id="KW-1185">Reference proteome</keyword>
<evidence type="ECO:0000256" key="9">
    <source>
        <dbReference type="PROSITE-ProRule" id="PRU00283"/>
    </source>
</evidence>
<dbReference type="Gene3D" id="3.40.850.10">
    <property type="entry name" value="Kinesin motor domain"/>
    <property type="match status" value="1"/>
</dbReference>
<dbReference type="PROSITE" id="PS50006">
    <property type="entry name" value="FHA_DOMAIN"/>
    <property type="match status" value="1"/>
</dbReference>
<feature type="region of interest" description="Disordered" evidence="11">
    <location>
        <begin position="1428"/>
        <end position="1449"/>
    </location>
</feature>
<evidence type="ECO:0000256" key="5">
    <source>
        <dbReference type="ARBA" id="ARBA00022840"/>
    </source>
</evidence>
<evidence type="ECO:0000256" key="11">
    <source>
        <dbReference type="SAM" id="MobiDB-lite"/>
    </source>
</evidence>
<feature type="compositionally biased region" description="Polar residues" evidence="11">
    <location>
        <begin position="116"/>
        <end position="126"/>
    </location>
</feature>
<dbReference type="PANTHER" id="PTHR47117">
    <property type="entry name" value="STAR-RELATED LIPID TRANSFER PROTEIN 9"/>
    <property type="match status" value="1"/>
</dbReference>
<dbReference type="PROSITE" id="PS00411">
    <property type="entry name" value="KINESIN_MOTOR_1"/>
    <property type="match status" value="1"/>
</dbReference>
<dbReference type="GO" id="GO:0007018">
    <property type="term" value="P:microtubule-based movement"/>
    <property type="evidence" value="ECO:0007669"/>
    <property type="project" value="InterPro"/>
</dbReference>
<dbReference type="GO" id="GO:0005524">
    <property type="term" value="F:ATP binding"/>
    <property type="evidence" value="ECO:0007669"/>
    <property type="project" value="UniProtKB-UniRule"/>
</dbReference>
<dbReference type="PRINTS" id="PR00380">
    <property type="entry name" value="KINESINHEAVY"/>
</dbReference>
<comment type="caution">
    <text evidence="12">The sequence shown here is derived from an EMBL/GenBank/DDBJ whole genome shotgun (WGS) entry which is preliminary data.</text>
</comment>
<dbReference type="SUPFAM" id="SSF49879">
    <property type="entry name" value="SMAD/FHA domain"/>
    <property type="match status" value="1"/>
</dbReference>
<gene>
    <name evidence="12" type="ORF">OFUS_LOCUS13565</name>
</gene>
<name>A0A8J1UZ34_OWEFU</name>
<keyword evidence="5 9" id="KW-0067">ATP-binding</keyword>
<dbReference type="SMART" id="SM00129">
    <property type="entry name" value="KISc"/>
    <property type="match status" value="1"/>
</dbReference>
<dbReference type="PROSITE" id="PS50067">
    <property type="entry name" value="KINESIN_MOTOR_2"/>
    <property type="match status" value="1"/>
</dbReference>
<comment type="similarity">
    <text evidence="9">Belongs to the TRAFAC class myosin-kinesin ATPase superfamily. Kinesin family.</text>
</comment>
<dbReference type="CDD" id="cd01365">
    <property type="entry name" value="KISc_KIF1A_KIF1B"/>
    <property type="match status" value="1"/>
</dbReference>
<comment type="subcellular location">
    <subcellularLocation>
        <location evidence="1">Cytoplasm</location>
        <location evidence="1">Cytoskeleton</location>
    </subcellularLocation>
</comment>
<accession>A0A8J1UZ34</accession>
<feature type="compositionally biased region" description="Polar residues" evidence="11">
    <location>
        <begin position="912"/>
        <end position="921"/>
    </location>
</feature>
<evidence type="ECO:0000313" key="12">
    <source>
        <dbReference type="EMBL" id="CAH1787951.1"/>
    </source>
</evidence>
<evidence type="ECO:0000256" key="7">
    <source>
        <dbReference type="ARBA" id="ARBA00023175"/>
    </source>
</evidence>
<dbReference type="GO" id="GO:0003779">
    <property type="term" value="F:actin binding"/>
    <property type="evidence" value="ECO:0007669"/>
    <property type="project" value="InterPro"/>
</dbReference>
<feature type="region of interest" description="Disordered" evidence="11">
    <location>
        <begin position="1476"/>
        <end position="1509"/>
    </location>
</feature>
<dbReference type="InterPro" id="IPR000253">
    <property type="entry name" value="FHA_dom"/>
</dbReference>
<keyword evidence="3" id="KW-0493">Microtubule</keyword>
<dbReference type="InterPro" id="IPR032405">
    <property type="entry name" value="Kinesin_assoc"/>
</dbReference>
<dbReference type="Pfam" id="PF00498">
    <property type="entry name" value="FHA"/>
    <property type="match status" value="1"/>
</dbReference>
<dbReference type="EMBL" id="CAIIXF020000006">
    <property type="protein sequence ID" value="CAH1787951.1"/>
    <property type="molecule type" value="Genomic_DNA"/>
</dbReference>
<keyword evidence="2" id="KW-0963">Cytoplasm</keyword>
<dbReference type="Pfam" id="PF00225">
    <property type="entry name" value="Kinesin"/>
    <property type="match status" value="1"/>
</dbReference>
<dbReference type="InterPro" id="IPR027417">
    <property type="entry name" value="P-loop_NTPase"/>
</dbReference>
<dbReference type="InterPro" id="IPR019821">
    <property type="entry name" value="Kinesin_motor_CS"/>
</dbReference>
<feature type="binding site" evidence="9">
    <location>
        <begin position="285"/>
        <end position="292"/>
    </location>
    <ligand>
        <name>ATP</name>
        <dbReference type="ChEBI" id="CHEBI:30616"/>
    </ligand>
</feature>
<dbReference type="SUPFAM" id="SSF109885">
    <property type="entry name" value="I/LWEQ domain"/>
    <property type="match status" value="1"/>
</dbReference>
<feature type="compositionally biased region" description="Low complexity" evidence="11">
    <location>
        <begin position="1437"/>
        <end position="1448"/>
    </location>
</feature>
<dbReference type="GO" id="GO:0003777">
    <property type="term" value="F:microtubule motor activity"/>
    <property type="evidence" value="ECO:0007669"/>
    <property type="project" value="InterPro"/>
</dbReference>
<organism evidence="12 13">
    <name type="scientific">Owenia fusiformis</name>
    <name type="common">Polychaete worm</name>
    <dbReference type="NCBI Taxonomy" id="6347"/>
    <lineage>
        <taxon>Eukaryota</taxon>
        <taxon>Metazoa</taxon>
        <taxon>Spiralia</taxon>
        <taxon>Lophotrochozoa</taxon>
        <taxon>Annelida</taxon>
        <taxon>Polychaeta</taxon>
        <taxon>Sedentaria</taxon>
        <taxon>Canalipalpata</taxon>
        <taxon>Sabellida</taxon>
        <taxon>Oweniida</taxon>
        <taxon>Oweniidae</taxon>
        <taxon>Owenia</taxon>
    </lineage>
</organism>
<evidence type="ECO:0000256" key="10">
    <source>
        <dbReference type="SAM" id="Coils"/>
    </source>
</evidence>
<dbReference type="Pfam" id="PF23313">
    <property type="entry name" value="4HB_KIF14"/>
    <property type="match status" value="1"/>
</dbReference>
<dbReference type="FunFam" id="3.40.850.10:FF:000042">
    <property type="entry name" value="Kinesin family member 14"/>
    <property type="match status" value="1"/>
</dbReference>
<evidence type="ECO:0000256" key="1">
    <source>
        <dbReference type="ARBA" id="ARBA00004245"/>
    </source>
</evidence>
<dbReference type="OrthoDB" id="3176171at2759"/>
<evidence type="ECO:0000313" key="13">
    <source>
        <dbReference type="Proteomes" id="UP000749559"/>
    </source>
</evidence>
<dbReference type="CDD" id="cd22707">
    <property type="entry name" value="FHA_KIF14"/>
    <property type="match status" value="1"/>
</dbReference>
<keyword evidence="8" id="KW-0206">Cytoskeleton</keyword>
<keyword evidence="7 9" id="KW-0505">Motor protein</keyword>
<reference evidence="12" key="1">
    <citation type="submission" date="2022-03" db="EMBL/GenBank/DDBJ databases">
        <authorList>
            <person name="Martin C."/>
        </authorList>
    </citation>
    <scope>NUCLEOTIDE SEQUENCE</scope>
</reference>
<protein>
    <submittedName>
        <fullName evidence="12">Uncharacterized protein</fullName>
    </submittedName>
</protein>
<dbReference type="InterPro" id="IPR001752">
    <property type="entry name" value="Kinesin_motor_dom"/>
</dbReference>
<dbReference type="Pfam" id="PF16183">
    <property type="entry name" value="Kinesin_assoc"/>
    <property type="match status" value="1"/>
</dbReference>
<dbReference type="InterPro" id="IPR056523">
    <property type="entry name" value="4HB_KIF14"/>
</dbReference>
<dbReference type="InterPro" id="IPR036961">
    <property type="entry name" value="Kinesin_motor_dom_sf"/>
</dbReference>
<evidence type="ECO:0000256" key="4">
    <source>
        <dbReference type="ARBA" id="ARBA00022741"/>
    </source>
</evidence>
<proteinExistence type="inferred from homology"/>
<feature type="region of interest" description="Disordered" evidence="11">
    <location>
        <begin position="116"/>
        <end position="143"/>
    </location>
</feature>